<gene>
    <name evidence="2" type="ORF">BGI42_15860</name>
</gene>
<evidence type="ECO:0000259" key="1">
    <source>
        <dbReference type="Pfam" id="PF14471"/>
    </source>
</evidence>
<protein>
    <submittedName>
        <fullName evidence="2">DUF4428 domain-containing protein</fullName>
    </submittedName>
</protein>
<organism evidence="2 3">
    <name type="scientific">Clostridium taeniosporum</name>
    <dbReference type="NCBI Taxonomy" id="394958"/>
    <lineage>
        <taxon>Bacteria</taxon>
        <taxon>Bacillati</taxon>
        <taxon>Bacillota</taxon>
        <taxon>Clostridia</taxon>
        <taxon>Eubacteriales</taxon>
        <taxon>Clostridiaceae</taxon>
        <taxon>Clostridium</taxon>
    </lineage>
</organism>
<dbReference type="InterPro" id="IPR027872">
    <property type="entry name" value="DUF4428"/>
</dbReference>
<keyword evidence="3" id="KW-1185">Reference proteome</keyword>
<dbReference type="KEGG" id="ctae:BGI42_15860"/>
<proteinExistence type="predicted"/>
<dbReference type="AlphaFoldDB" id="A0A2I6SDG1"/>
<dbReference type="EMBL" id="CP017253">
    <property type="protein sequence ID" value="AUO15611.1"/>
    <property type="molecule type" value="Genomic_DNA"/>
</dbReference>
<dbReference type="Pfam" id="PF14471">
    <property type="entry name" value="DUF4428"/>
    <property type="match status" value="1"/>
</dbReference>
<name>A0A2I6SDG1_9CLOT</name>
<feature type="domain" description="DUF4428" evidence="1">
    <location>
        <begin position="7"/>
        <end position="32"/>
    </location>
</feature>
<dbReference type="Proteomes" id="UP000094652">
    <property type="component" value="Chromosome"/>
</dbReference>
<sequence length="33" mass="3697">MFSPSVTCNICGQKAGLSRFKIEDGWICKNCFI</sequence>
<evidence type="ECO:0000313" key="3">
    <source>
        <dbReference type="Proteomes" id="UP000094652"/>
    </source>
</evidence>
<evidence type="ECO:0000313" key="2">
    <source>
        <dbReference type="EMBL" id="AUO15611.1"/>
    </source>
</evidence>
<reference evidence="3" key="1">
    <citation type="submission" date="2016-09" db="EMBL/GenBank/DDBJ databases">
        <title>Genomics of Clostridium taeniosporum, an organism which forms endospores with ribbon-like appendages.</title>
        <authorList>
            <person name="Walker J.R."/>
        </authorList>
    </citation>
    <scope>NUCLEOTIDE SEQUENCE [LARGE SCALE GENOMIC DNA]</scope>
    <source>
        <strain evidence="3">1/k</strain>
    </source>
</reference>
<accession>A0A2I6SDG1</accession>
<dbReference type="OrthoDB" id="3191813at2"/>